<sequence>MLSFIKNNNMKHYSSIPAILVIISLFSMVQSGTSDAKNEEEFNWYMSNENGDPVSFDEIQDHYRPLRAIRITRNDDSQNQRFPRTPIRITRAPLRITRTQPKPIRSPIRLTRASYVRLTK</sequence>
<feature type="region of interest" description="Disordered" evidence="1">
    <location>
        <begin position="75"/>
        <end position="103"/>
    </location>
</feature>
<organism evidence="3">
    <name type="scientific">Lepeophtheirus salmonis</name>
    <name type="common">Salmon louse</name>
    <name type="synonym">Caligus salmonis</name>
    <dbReference type="NCBI Taxonomy" id="72036"/>
    <lineage>
        <taxon>Eukaryota</taxon>
        <taxon>Metazoa</taxon>
        <taxon>Ecdysozoa</taxon>
        <taxon>Arthropoda</taxon>
        <taxon>Crustacea</taxon>
        <taxon>Multicrustacea</taxon>
        <taxon>Hexanauplia</taxon>
        <taxon>Copepoda</taxon>
        <taxon>Siphonostomatoida</taxon>
        <taxon>Caligidae</taxon>
        <taxon>Lepeophtheirus</taxon>
    </lineage>
</organism>
<keyword evidence="2" id="KW-0732">Signal</keyword>
<protein>
    <submittedName>
        <fullName evidence="3">Uncharacterized protein</fullName>
    </submittedName>
</protein>
<proteinExistence type="predicted"/>
<name>A0A0K2TPS0_LEPSM</name>
<accession>A0A0K2TPS0</accession>
<reference evidence="3" key="1">
    <citation type="submission" date="2014-05" db="EMBL/GenBank/DDBJ databases">
        <authorList>
            <person name="Chronopoulou M."/>
        </authorList>
    </citation>
    <scope>NUCLEOTIDE SEQUENCE</scope>
    <source>
        <tissue evidence="3">Whole organism</tissue>
    </source>
</reference>
<evidence type="ECO:0000256" key="2">
    <source>
        <dbReference type="SAM" id="SignalP"/>
    </source>
</evidence>
<feature type="signal peptide" evidence="2">
    <location>
        <begin position="1"/>
        <end position="31"/>
    </location>
</feature>
<evidence type="ECO:0000256" key="1">
    <source>
        <dbReference type="SAM" id="MobiDB-lite"/>
    </source>
</evidence>
<dbReference type="EMBL" id="HACA01010648">
    <property type="protein sequence ID" value="CDW28009.1"/>
    <property type="molecule type" value="Transcribed_RNA"/>
</dbReference>
<evidence type="ECO:0000313" key="3">
    <source>
        <dbReference type="EMBL" id="CDW28009.1"/>
    </source>
</evidence>
<dbReference type="AlphaFoldDB" id="A0A0K2TPS0"/>
<feature type="chain" id="PRO_5005487966" evidence="2">
    <location>
        <begin position="32"/>
        <end position="120"/>
    </location>
</feature>